<keyword evidence="4" id="KW-1185">Reference proteome</keyword>
<dbReference type="PANTHER" id="PTHR43249">
    <property type="entry name" value="UDP-N-ACETYL-2-AMINO-2-DEOXY-D-GLUCURONATE OXIDASE"/>
    <property type="match status" value="1"/>
</dbReference>
<dbReference type="GO" id="GO:0000166">
    <property type="term" value="F:nucleotide binding"/>
    <property type="evidence" value="ECO:0007669"/>
    <property type="project" value="InterPro"/>
</dbReference>
<dbReference type="RefSeq" id="WP_134749020.1">
    <property type="nucleotide sequence ID" value="NZ_MYFO02000001.1"/>
</dbReference>
<reference evidence="3 4" key="1">
    <citation type="submission" date="2017-03" db="EMBL/GenBank/DDBJ databases">
        <title>Isolation of Levoglucosan Utilizing Bacteria.</title>
        <authorList>
            <person name="Arya A.S."/>
        </authorList>
    </citation>
    <scope>NUCLEOTIDE SEQUENCE [LARGE SCALE GENOMIC DNA]</scope>
    <source>
        <strain evidence="3 4">MEC069</strain>
    </source>
</reference>
<proteinExistence type="predicted"/>
<comment type="caution">
    <text evidence="3">The sequence shown here is derived from an EMBL/GenBank/DDBJ whole genome shotgun (WGS) entry which is preliminary data.</text>
</comment>
<dbReference type="EMBL" id="MYFO01000001">
    <property type="protein sequence ID" value="TFE91984.1"/>
    <property type="molecule type" value="Genomic_DNA"/>
</dbReference>
<evidence type="ECO:0000259" key="1">
    <source>
        <dbReference type="Pfam" id="PF01408"/>
    </source>
</evidence>
<dbReference type="AlphaFoldDB" id="A0A4Y8QAP8"/>
<sequence>MTSQKPIRIGIIGAGNIGNVHMEVLKQVKEAEVTAVTDVYLPLAEQRAKEHGIARVYEDAHKLIADSELDAVVVAVSNEWHAPLAVEALEAGKHVMLEKPMAINLESAKQIVEAERKAGKVLMIPHQLRWEALSLLIKQQVEKGALGNIYHAKASWVRRKGIPGWGTWFTQMDKSGGGPLIDLGVHMLDLSLYLMGNAKPISVYGATYAEFGPRRKGIGTWGTPNWTGKYDVEDLATAMIKLDNGATLSLDVSWAALVDTDNEPCVQLLGSEGGAMIRGGKGKLFAELFDQPADINLSVPDNDEGSRVRMAKHFISCIQNGTQPLTSVMTGYTNNLILDAIYRSSRTGNEVKLDWDI</sequence>
<protein>
    <submittedName>
        <fullName evidence="3">Oxidoreductase</fullName>
    </submittedName>
</protein>
<dbReference type="InterPro" id="IPR055170">
    <property type="entry name" value="GFO_IDH_MocA-like_dom"/>
</dbReference>
<evidence type="ECO:0000313" key="3">
    <source>
        <dbReference type="EMBL" id="TFE91984.1"/>
    </source>
</evidence>
<dbReference type="Pfam" id="PF22725">
    <property type="entry name" value="GFO_IDH_MocA_C3"/>
    <property type="match status" value="1"/>
</dbReference>
<feature type="domain" description="GFO/IDH/MocA-like oxidoreductase" evidence="2">
    <location>
        <begin position="137"/>
        <end position="274"/>
    </location>
</feature>
<dbReference type="SUPFAM" id="SSF51735">
    <property type="entry name" value="NAD(P)-binding Rossmann-fold domains"/>
    <property type="match status" value="1"/>
</dbReference>
<dbReference type="OrthoDB" id="9815825at2"/>
<accession>A0A4Y8QAP8</accession>
<dbReference type="InterPro" id="IPR052515">
    <property type="entry name" value="Gfo/Idh/MocA_Oxidoreductase"/>
</dbReference>
<dbReference type="Gene3D" id="3.40.50.720">
    <property type="entry name" value="NAD(P)-binding Rossmann-like Domain"/>
    <property type="match status" value="1"/>
</dbReference>
<dbReference type="SUPFAM" id="SSF55347">
    <property type="entry name" value="Glyceraldehyde-3-phosphate dehydrogenase-like, C-terminal domain"/>
    <property type="match status" value="1"/>
</dbReference>
<name>A0A4Y8QAP8_9BACL</name>
<dbReference type="Pfam" id="PF01408">
    <property type="entry name" value="GFO_IDH_MocA"/>
    <property type="match status" value="1"/>
</dbReference>
<gene>
    <name evidence="3" type="ORF">B5M42_01735</name>
</gene>
<evidence type="ECO:0000313" key="4">
    <source>
        <dbReference type="Proteomes" id="UP000298246"/>
    </source>
</evidence>
<organism evidence="3 4">
    <name type="scientific">Paenibacillus athensensis</name>
    <dbReference type="NCBI Taxonomy" id="1967502"/>
    <lineage>
        <taxon>Bacteria</taxon>
        <taxon>Bacillati</taxon>
        <taxon>Bacillota</taxon>
        <taxon>Bacilli</taxon>
        <taxon>Bacillales</taxon>
        <taxon>Paenibacillaceae</taxon>
        <taxon>Paenibacillus</taxon>
    </lineage>
</organism>
<dbReference type="PANTHER" id="PTHR43249:SF1">
    <property type="entry name" value="D-GLUCOSIDE 3-DEHYDROGENASE"/>
    <property type="match status" value="1"/>
</dbReference>
<dbReference type="Gene3D" id="3.30.360.10">
    <property type="entry name" value="Dihydrodipicolinate Reductase, domain 2"/>
    <property type="match status" value="1"/>
</dbReference>
<dbReference type="InterPro" id="IPR036291">
    <property type="entry name" value="NAD(P)-bd_dom_sf"/>
</dbReference>
<feature type="domain" description="Gfo/Idh/MocA-like oxidoreductase N-terminal" evidence="1">
    <location>
        <begin position="7"/>
        <end position="124"/>
    </location>
</feature>
<dbReference type="Proteomes" id="UP000298246">
    <property type="component" value="Unassembled WGS sequence"/>
</dbReference>
<evidence type="ECO:0000259" key="2">
    <source>
        <dbReference type="Pfam" id="PF22725"/>
    </source>
</evidence>
<dbReference type="InterPro" id="IPR000683">
    <property type="entry name" value="Gfo/Idh/MocA-like_OxRdtase_N"/>
</dbReference>